<comment type="caution">
    <text evidence="3">The sequence shown here is derived from an EMBL/GenBank/DDBJ whole genome shotgun (WGS) entry which is preliminary data.</text>
</comment>
<dbReference type="EMBL" id="BARS01006074">
    <property type="protein sequence ID" value="GAF82875.1"/>
    <property type="molecule type" value="Genomic_DNA"/>
</dbReference>
<feature type="transmembrane region" description="Helical" evidence="1">
    <location>
        <begin position="172"/>
        <end position="205"/>
    </location>
</feature>
<feature type="transmembrane region" description="Helical" evidence="1">
    <location>
        <begin position="332"/>
        <end position="351"/>
    </location>
</feature>
<feature type="transmembrane region" description="Helical" evidence="1">
    <location>
        <begin position="123"/>
        <end position="152"/>
    </location>
</feature>
<dbReference type="InterPro" id="IPR018476">
    <property type="entry name" value="GlyceroP-diester-Pdiesterase_M"/>
</dbReference>
<evidence type="ECO:0000259" key="2">
    <source>
        <dbReference type="PROSITE" id="PS51704"/>
    </source>
</evidence>
<dbReference type="InterPro" id="IPR030395">
    <property type="entry name" value="GP_PDE_dom"/>
</dbReference>
<dbReference type="Pfam" id="PF10110">
    <property type="entry name" value="GPDPase_memb"/>
    <property type="match status" value="1"/>
</dbReference>
<name>X0U340_9ZZZZ</name>
<feature type="transmembrane region" description="Helical" evidence="1">
    <location>
        <begin position="28"/>
        <end position="50"/>
    </location>
</feature>
<keyword evidence="1" id="KW-1133">Transmembrane helix</keyword>
<evidence type="ECO:0000313" key="3">
    <source>
        <dbReference type="EMBL" id="GAF82875.1"/>
    </source>
</evidence>
<dbReference type="PROSITE" id="PS51704">
    <property type="entry name" value="GP_PDE"/>
    <property type="match status" value="1"/>
</dbReference>
<feature type="transmembrane region" description="Helical" evidence="1">
    <location>
        <begin position="226"/>
        <end position="251"/>
    </location>
</feature>
<proteinExistence type="predicted"/>
<dbReference type="InterPro" id="IPR017946">
    <property type="entry name" value="PLC-like_Pdiesterase_TIM-brl"/>
</dbReference>
<dbReference type="GO" id="GO:0008081">
    <property type="term" value="F:phosphoric diester hydrolase activity"/>
    <property type="evidence" value="ECO:0007669"/>
    <property type="project" value="InterPro"/>
</dbReference>
<gene>
    <name evidence="3" type="ORF">S01H1_11881</name>
</gene>
<dbReference type="GO" id="GO:0006629">
    <property type="term" value="P:lipid metabolic process"/>
    <property type="evidence" value="ECO:0007669"/>
    <property type="project" value="InterPro"/>
</dbReference>
<feature type="transmembrane region" description="Helical" evidence="1">
    <location>
        <begin position="263"/>
        <end position="296"/>
    </location>
</feature>
<dbReference type="SUPFAM" id="SSF51695">
    <property type="entry name" value="PLC-like phosphodiesterases"/>
    <property type="match status" value="1"/>
</dbReference>
<dbReference type="AlphaFoldDB" id="X0U340"/>
<keyword evidence="1" id="KW-0472">Membrane</keyword>
<reference evidence="3" key="1">
    <citation type="journal article" date="2014" name="Front. Microbiol.">
        <title>High frequency of phylogenetically diverse reductive dehalogenase-homologous genes in deep subseafloor sedimentary metagenomes.</title>
        <authorList>
            <person name="Kawai M."/>
            <person name="Futagami T."/>
            <person name="Toyoda A."/>
            <person name="Takaki Y."/>
            <person name="Nishi S."/>
            <person name="Hori S."/>
            <person name="Arai W."/>
            <person name="Tsubouchi T."/>
            <person name="Morono Y."/>
            <person name="Uchiyama I."/>
            <person name="Ito T."/>
            <person name="Fujiyama A."/>
            <person name="Inagaki F."/>
            <person name="Takami H."/>
        </authorList>
    </citation>
    <scope>NUCLEOTIDE SEQUENCE</scope>
    <source>
        <strain evidence="3">Expedition CK06-06</strain>
    </source>
</reference>
<protein>
    <recommendedName>
        <fullName evidence="2">GP-PDE domain-containing protein</fullName>
    </recommendedName>
</protein>
<evidence type="ECO:0000256" key="1">
    <source>
        <dbReference type="SAM" id="Phobius"/>
    </source>
</evidence>
<feature type="domain" description="GP-PDE" evidence="2">
    <location>
        <begin position="360"/>
        <end position="382"/>
    </location>
</feature>
<dbReference type="Gene3D" id="3.20.20.190">
    <property type="entry name" value="Phosphatidylinositol (PI) phosphodiesterase"/>
    <property type="match status" value="1"/>
</dbReference>
<feature type="transmembrane region" description="Helical" evidence="1">
    <location>
        <begin position="70"/>
        <end position="102"/>
    </location>
</feature>
<organism evidence="3">
    <name type="scientific">marine sediment metagenome</name>
    <dbReference type="NCBI Taxonomy" id="412755"/>
    <lineage>
        <taxon>unclassified sequences</taxon>
        <taxon>metagenomes</taxon>
        <taxon>ecological metagenomes</taxon>
    </lineage>
</organism>
<keyword evidence="1" id="KW-0812">Transmembrane</keyword>
<accession>X0U340</accession>
<feature type="non-terminal residue" evidence="3">
    <location>
        <position position="382"/>
    </location>
</feature>
<sequence>MTLSVRSILVQSLSDLRRTWPQLILTDLLVRVLAVVVLTPIVGILLKLFLSSTETGVVTDGAIVGFLFRPAGIAALLIVGAVSLGLLFAETGGLMVIGFGSVEDRRVTWLDALKYAFGRVAQLVHLAGFAVVRLLLIVLPFLVAVGAVYWFLLRTYDINYYLAHKPPEFKVALVATVLLLTVMAILIVRKIAGWLLAVPLVLFEGTHGKRALSASAEATATHRRQLFLWLCGWIVAVVLLSALVTFLVGLVGDALIPRGSSNVTLLLVGLSAVILLSGAANFAAAVFTTVLFPLLVVRLYRSLAGPGGLTPEIAPRGSLGEKPSWHIPGKGVLLGAGAILALIVVGAYLVMDNRDWEDHAQIIAHRGGAAVAPENSLAAFQR</sequence>